<comment type="similarity">
    <text evidence="3 15">Belongs to the cytidine and deoxycytidylate deaminase family.</text>
</comment>
<gene>
    <name evidence="17" type="ORF">KEG57_25960</name>
</gene>
<dbReference type="PROSITE" id="PS51747">
    <property type="entry name" value="CYT_DCMP_DEAMINASES_2"/>
    <property type="match status" value="1"/>
</dbReference>
<keyword evidence="8 14" id="KW-0862">Zinc</keyword>
<dbReference type="InterPro" id="IPR050202">
    <property type="entry name" value="Cyt/Deoxycyt_deaminase"/>
</dbReference>
<dbReference type="GO" id="GO:0055086">
    <property type="term" value="P:nucleobase-containing small molecule metabolic process"/>
    <property type="evidence" value="ECO:0007669"/>
    <property type="project" value="UniProtKB-ARBA"/>
</dbReference>
<dbReference type="InterPro" id="IPR016193">
    <property type="entry name" value="Cytidine_deaminase-like"/>
</dbReference>
<evidence type="ECO:0000256" key="8">
    <source>
        <dbReference type="ARBA" id="ARBA00022833"/>
    </source>
</evidence>
<dbReference type="GO" id="GO:0072527">
    <property type="term" value="P:pyrimidine-containing compound metabolic process"/>
    <property type="evidence" value="ECO:0007669"/>
    <property type="project" value="UniProtKB-ARBA"/>
</dbReference>
<feature type="active site" description="Proton donor" evidence="12">
    <location>
        <position position="59"/>
    </location>
</feature>
<feature type="binding site" evidence="13">
    <location>
        <begin position="46"/>
        <end position="52"/>
    </location>
    <ligand>
        <name>substrate</name>
    </ligand>
</feature>
<evidence type="ECO:0000256" key="10">
    <source>
        <dbReference type="ARBA" id="ARBA00049252"/>
    </source>
</evidence>
<dbReference type="CDD" id="cd01283">
    <property type="entry name" value="cytidine_deaminase"/>
    <property type="match status" value="1"/>
</dbReference>
<proteinExistence type="inferred from homology"/>
<evidence type="ECO:0000256" key="15">
    <source>
        <dbReference type="RuleBase" id="RU364006"/>
    </source>
</evidence>
<dbReference type="GO" id="GO:0004126">
    <property type="term" value="F:cytidine deaminase activity"/>
    <property type="evidence" value="ECO:0007669"/>
    <property type="project" value="UniProtKB-UniRule"/>
</dbReference>
<evidence type="ECO:0000256" key="2">
    <source>
        <dbReference type="ARBA" id="ARBA00003949"/>
    </source>
</evidence>
<dbReference type="GO" id="GO:0005829">
    <property type="term" value="C:cytosol"/>
    <property type="evidence" value="ECO:0007669"/>
    <property type="project" value="TreeGrafter"/>
</dbReference>
<evidence type="ECO:0000256" key="12">
    <source>
        <dbReference type="PIRSR" id="PIRSR606262-1"/>
    </source>
</evidence>
<keyword evidence="6 14" id="KW-0479">Metal-binding</keyword>
<dbReference type="NCBIfam" id="NF004064">
    <property type="entry name" value="PRK05578.1"/>
    <property type="match status" value="1"/>
</dbReference>
<dbReference type="NCBIfam" id="TIGR01354">
    <property type="entry name" value="cyt_deam_tetra"/>
    <property type="match status" value="1"/>
</dbReference>
<feature type="domain" description="CMP/dCMP-type deaminase" evidence="16">
    <location>
        <begin position="5"/>
        <end position="143"/>
    </location>
</feature>
<evidence type="ECO:0000256" key="5">
    <source>
        <dbReference type="ARBA" id="ARBA00018266"/>
    </source>
</evidence>
<evidence type="ECO:0000256" key="13">
    <source>
        <dbReference type="PIRSR" id="PIRSR606262-2"/>
    </source>
</evidence>
<name>A0A9X3X9I6_9BACT</name>
<dbReference type="Proteomes" id="UP001151081">
    <property type="component" value="Unassembled WGS sequence"/>
</dbReference>
<dbReference type="PANTHER" id="PTHR11644:SF2">
    <property type="entry name" value="CYTIDINE DEAMINASE"/>
    <property type="match status" value="1"/>
</dbReference>
<evidence type="ECO:0000256" key="3">
    <source>
        <dbReference type="ARBA" id="ARBA00006576"/>
    </source>
</evidence>
<evidence type="ECO:0000259" key="16">
    <source>
        <dbReference type="PROSITE" id="PS51747"/>
    </source>
</evidence>
<dbReference type="EMBL" id="JAGTJJ010000017">
    <property type="protein sequence ID" value="MDC3983981.1"/>
    <property type="molecule type" value="Genomic_DNA"/>
</dbReference>
<dbReference type="Pfam" id="PF00383">
    <property type="entry name" value="dCMP_cyt_deam_1"/>
    <property type="match status" value="1"/>
</dbReference>
<sequence>MQTNIDWTVLERAALDVQARAHAPYSTYQVGAALLTASGRIFTGCNVENASYGLSICAERSAIVQMVAAGERDPIALVVVTPGTLKLGPGVESPPIGAPCGMCRQTLAEFADDLRIQMSVTGQEGLSRRTSLAALLPEAFRAKSG</sequence>
<evidence type="ECO:0000256" key="6">
    <source>
        <dbReference type="ARBA" id="ARBA00022723"/>
    </source>
</evidence>
<feature type="binding site" evidence="14">
    <location>
        <position position="57"/>
    </location>
    <ligand>
        <name>Zn(2+)</name>
        <dbReference type="ChEBI" id="CHEBI:29105"/>
        <note>catalytic</note>
    </ligand>
</feature>
<comment type="cofactor">
    <cofactor evidence="1 14 15">
        <name>Zn(2+)</name>
        <dbReference type="ChEBI" id="CHEBI:29105"/>
    </cofactor>
</comment>
<comment type="function">
    <text evidence="2 15">This enzyme scavenges exogenous and endogenous cytidine and 2'-deoxycytidine for UMP synthesis.</text>
</comment>
<dbReference type="InterPro" id="IPR006262">
    <property type="entry name" value="Cyt_deam_tetra"/>
</dbReference>
<evidence type="ECO:0000313" key="18">
    <source>
        <dbReference type="Proteomes" id="UP001151081"/>
    </source>
</evidence>
<accession>A0A9X3X9I6</accession>
<reference evidence="17 18" key="1">
    <citation type="submission" date="2021-04" db="EMBL/GenBank/DDBJ databases">
        <title>Genome analysis of Polyangium sp.</title>
        <authorList>
            <person name="Li Y."/>
            <person name="Wang J."/>
        </authorList>
    </citation>
    <scope>NUCLEOTIDE SEQUENCE [LARGE SCALE GENOMIC DNA]</scope>
    <source>
        <strain evidence="17 18">SDU14</strain>
    </source>
</reference>
<evidence type="ECO:0000256" key="1">
    <source>
        <dbReference type="ARBA" id="ARBA00001947"/>
    </source>
</evidence>
<dbReference type="InterPro" id="IPR002125">
    <property type="entry name" value="CMP_dCMP_dom"/>
</dbReference>
<dbReference type="EC" id="3.5.4.5" evidence="4 15"/>
<protein>
    <recommendedName>
        <fullName evidence="5 15">Cytidine deaminase</fullName>
        <ecNumber evidence="4 15">3.5.4.5</ecNumber>
    </recommendedName>
    <alternativeName>
        <fullName evidence="9 15">Cytidine aminohydrolase</fullName>
    </alternativeName>
</protein>
<feature type="binding site" evidence="14">
    <location>
        <position position="100"/>
    </location>
    <ligand>
        <name>Zn(2+)</name>
        <dbReference type="ChEBI" id="CHEBI:29105"/>
        <note>catalytic</note>
    </ligand>
</feature>
<dbReference type="GO" id="GO:0008270">
    <property type="term" value="F:zinc ion binding"/>
    <property type="evidence" value="ECO:0007669"/>
    <property type="project" value="UniProtKB-UniRule"/>
</dbReference>
<comment type="catalytic activity">
    <reaction evidence="11 15">
        <text>cytidine + H2O + H(+) = uridine + NH4(+)</text>
        <dbReference type="Rhea" id="RHEA:16069"/>
        <dbReference type="ChEBI" id="CHEBI:15377"/>
        <dbReference type="ChEBI" id="CHEBI:15378"/>
        <dbReference type="ChEBI" id="CHEBI:16704"/>
        <dbReference type="ChEBI" id="CHEBI:17562"/>
        <dbReference type="ChEBI" id="CHEBI:28938"/>
        <dbReference type="EC" id="3.5.4.5"/>
    </reaction>
</comment>
<evidence type="ECO:0000256" key="14">
    <source>
        <dbReference type="PIRSR" id="PIRSR606262-3"/>
    </source>
</evidence>
<dbReference type="PANTHER" id="PTHR11644">
    <property type="entry name" value="CYTIDINE DEAMINASE"/>
    <property type="match status" value="1"/>
</dbReference>
<dbReference type="RefSeq" id="WP_272424716.1">
    <property type="nucleotide sequence ID" value="NZ_JAGTJJ010000017.1"/>
</dbReference>
<comment type="catalytic activity">
    <reaction evidence="10 15">
        <text>2'-deoxycytidine + H2O + H(+) = 2'-deoxyuridine + NH4(+)</text>
        <dbReference type="Rhea" id="RHEA:13433"/>
        <dbReference type="ChEBI" id="CHEBI:15377"/>
        <dbReference type="ChEBI" id="CHEBI:15378"/>
        <dbReference type="ChEBI" id="CHEBI:15698"/>
        <dbReference type="ChEBI" id="CHEBI:16450"/>
        <dbReference type="ChEBI" id="CHEBI:28938"/>
        <dbReference type="EC" id="3.5.4.5"/>
    </reaction>
</comment>
<comment type="caution">
    <text evidence="17">The sequence shown here is derived from an EMBL/GenBank/DDBJ whole genome shotgun (WGS) entry which is preliminary data.</text>
</comment>
<organism evidence="17 18">
    <name type="scientific">Polyangium jinanense</name>
    <dbReference type="NCBI Taxonomy" id="2829994"/>
    <lineage>
        <taxon>Bacteria</taxon>
        <taxon>Pseudomonadati</taxon>
        <taxon>Myxococcota</taxon>
        <taxon>Polyangia</taxon>
        <taxon>Polyangiales</taxon>
        <taxon>Polyangiaceae</taxon>
        <taxon>Polyangium</taxon>
    </lineage>
</organism>
<dbReference type="SUPFAM" id="SSF53927">
    <property type="entry name" value="Cytidine deaminase-like"/>
    <property type="match status" value="1"/>
</dbReference>
<evidence type="ECO:0000256" key="7">
    <source>
        <dbReference type="ARBA" id="ARBA00022801"/>
    </source>
</evidence>
<keyword evidence="18" id="KW-1185">Reference proteome</keyword>
<dbReference type="Gene3D" id="3.40.140.10">
    <property type="entry name" value="Cytidine Deaminase, domain 2"/>
    <property type="match status" value="1"/>
</dbReference>
<feature type="binding site" evidence="14">
    <location>
        <position position="103"/>
    </location>
    <ligand>
        <name>Zn(2+)</name>
        <dbReference type="ChEBI" id="CHEBI:29105"/>
        <note>catalytic</note>
    </ligand>
</feature>
<dbReference type="AlphaFoldDB" id="A0A9X3X9I6"/>
<evidence type="ECO:0000256" key="9">
    <source>
        <dbReference type="ARBA" id="ARBA00032005"/>
    </source>
</evidence>
<evidence type="ECO:0000256" key="11">
    <source>
        <dbReference type="ARBA" id="ARBA00049558"/>
    </source>
</evidence>
<evidence type="ECO:0000313" key="17">
    <source>
        <dbReference type="EMBL" id="MDC3983981.1"/>
    </source>
</evidence>
<evidence type="ECO:0000256" key="4">
    <source>
        <dbReference type="ARBA" id="ARBA00012783"/>
    </source>
</evidence>
<keyword evidence="7 15" id="KW-0378">Hydrolase</keyword>